<accession>A0A846YAV1</accession>
<feature type="region of interest" description="Disordered" evidence="1">
    <location>
        <begin position="503"/>
        <end position="547"/>
    </location>
</feature>
<dbReference type="Gene3D" id="1.10.10.60">
    <property type="entry name" value="Homeodomain-like"/>
    <property type="match status" value="1"/>
</dbReference>
<evidence type="ECO:0000313" key="3">
    <source>
        <dbReference type="EMBL" id="NKY53899.1"/>
    </source>
</evidence>
<dbReference type="GO" id="GO:0003676">
    <property type="term" value="F:nucleic acid binding"/>
    <property type="evidence" value="ECO:0007669"/>
    <property type="project" value="InterPro"/>
</dbReference>
<dbReference type="Gene3D" id="3.30.420.10">
    <property type="entry name" value="Ribonuclease H-like superfamily/Ribonuclease H"/>
    <property type="match status" value="1"/>
</dbReference>
<keyword evidence="4" id="KW-1185">Reference proteome</keyword>
<dbReference type="InterPro" id="IPR036397">
    <property type="entry name" value="RNaseH_sf"/>
</dbReference>
<sequence>MAGDSSVADRGVLSAEEARWQVAVRRAEVIGRLAQLDRVSVAAADEAAAELGVTQRQVYALVRRWRAGEGVASDLLPRRSSGGRGGERLPEEVEEIVRSVLRVRYLARQRRSVAVICREIDRECKVRGLRPPSRSAVQRRIGRLDPVKTVTAREGQGAARSRRPAGGVAPPVTGVLERVQIDHTPADVIVVDEHHRLPIGRPYVTAAIDEATKCVPGFVLTLEAPSATSVGLCLAHMAIDKRAWLERIGVRAVWPMSGKPVQLYTDNATEFKSEALRRGCDQHGIRVGYRPPGAPHYGGIVERLVGTMMRMVHELPGTTFSDTRERGDYDSDAKAVLTLAELQRWMALAVACYHGEPHDGLGGRTPGGVWAEKVAELGAPLTVTNETAFLVDFLPVERRSLRRTGFVLDHVQYYSDALKPLIARREQLGKVVLRRDPRDISRIWALHPETGEYLEVPYRTWSRPAISLWEQRAAVARLRETGRAEIDENALFAMVEQMRHITENATATSRRARRNTERRKTVPARSRAQTLPPAPPPSPAGSGAGPVAVAPFEVIEQW</sequence>
<name>A0A846YAV1_9NOCA</name>
<dbReference type="PANTHER" id="PTHR35004">
    <property type="entry name" value="TRANSPOSASE RV3428C-RELATED"/>
    <property type="match status" value="1"/>
</dbReference>
<comment type="caution">
    <text evidence="3">The sequence shown here is derived from an EMBL/GenBank/DDBJ whole genome shotgun (WGS) entry which is preliminary data.</text>
</comment>
<organism evidence="3 4">
    <name type="scientific">Nocardia vermiculata</name>
    <dbReference type="NCBI Taxonomy" id="257274"/>
    <lineage>
        <taxon>Bacteria</taxon>
        <taxon>Bacillati</taxon>
        <taxon>Actinomycetota</taxon>
        <taxon>Actinomycetes</taxon>
        <taxon>Mycobacteriales</taxon>
        <taxon>Nocardiaceae</taxon>
        <taxon>Nocardia</taxon>
    </lineage>
</organism>
<dbReference type="SUPFAM" id="SSF53098">
    <property type="entry name" value="Ribonuclease H-like"/>
    <property type="match status" value="1"/>
</dbReference>
<dbReference type="AlphaFoldDB" id="A0A846YAV1"/>
<evidence type="ECO:0000313" key="4">
    <source>
        <dbReference type="Proteomes" id="UP000565711"/>
    </source>
</evidence>
<evidence type="ECO:0000259" key="2">
    <source>
        <dbReference type="PROSITE" id="PS50994"/>
    </source>
</evidence>
<proteinExistence type="predicted"/>
<dbReference type="EMBL" id="JAAXOP010000022">
    <property type="protein sequence ID" value="NKY53899.1"/>
    <property type="molecule type" value="Genomic_DNA"/>
</dbReference>
<dbReference type="GO" id="GO:0015074">
    <property type="term" value="P:DNA integration"/>
    <property type="evidence" value="ECO:0007669"/>
    <property type="project" value="InterPro"/>
</dbReference>
<dbReference type="InterPro" id="IPR015378">
    <property type="entry name" value="Transposase-like_Mu_C"/>
</dbReference>
<dbReference type="Pfam" id="PF09299">
    <property type="entry name" value="Mu-transpos_C"/>
    <property type="match status" value="1"/>
</dbReference>
<gene>
    <name evidence="3" type="ORF">HGA08_27255</name>
</gene>
<evidence type="ECO:0000256" key="1">
    <source>
        <dbReference type="SAM" id="MobiDB-lite"/>
    </source>
</evidence>
<dbReference type="PROSITE" id="PS50994">
    <property type="entry name" value="INTEGRASE"/>
    <property type="match status" value="1"/>
</dbReference>
<dbReference type="RefSeq" id="WP_067879278.1">
    <property type="nucleotide sequence ID" value="NZ_JAAXOP010000022.1"/>
</dbReference>
<reference evidence="3 4" key="1">
    <citation type="submission" date="2020-04" db="EMBL/GenBank/DDBJ databases">
        <title>MicrobeNet Type strains.</title>
        <authorList>
            <person name="Nicholson A.C."/>
        </authorList>
    </citation>
    <scope>NUCLEOTIDE SEQUENCE [LARGE SCALE GENOMIC DNA]</scope>
    <source>
        <strain evidence="3 4">JCM 12354</strain>
    </source>
</reference>
<feature type="domain" description="Integrase catalytic" evidence="2">
    <location>
        <begin position="166"/>
        <end position="374"/>
    </location>
</feature>
<protein>
    <submittedName>
        <fullName evidence="3">DDE-type integrase/transposase/recombinase</fullName>
    </submittedName>
</protein>
<dbReference type="Proteomes" id="UP000565711">
    <property type="component" value="Unassembled WGS sequence"/>
</dbReference>
<dbReference type="InterPro" id="IPR001584">
    <property type="entry name" value="Integrase_cat-core"/>
</dbReference>
<dbReference type="InterPro" id="IPR012337">
    <property type="entry name" value="RNaseH-like_sf"/>
</dbReference>
<dbReference type="PANTHER" id="PTHR35004:SF6">
    <property type="entry name" value="TRANSPOSASE"/>
    <property type="match status" value="1"/>
</dbReference>